<dbReference type="InterPro" id="IPR011935">
    <property type="entry name" value="CHP02231"/>
</dbReference>
<keyword evidence="1" id="KW-0175">Coiled coil</keyword>
<gene>
    <name evidence="4" type="ORF">LZC95_49295</name>
</gene>
<feature type="domain" description="DUF4139" evidence="3">
    <location>
        <begin position="110"/>
        <end position="546"/>
    </location>
</feature>
<dbReference type="Pfam" id="PF13598">
    <property type="entry name" value="DUF4139"/>
    <property type="match status" value="1"/>
</dbReference>
<proteinExistence type="predicted"/>
<evidence type="ECO:0000259" key="3">
    <source>
        <dbReference type="Pfam" id="PF13598"/>
    </source>
</evidence>
<organism evidence="4 5">
    <name type="scientific">Pendulispora brunnea</name>
    <dbReference type="NCBI Taxonomy" id="2905690"/>
    <lineage>
        <taxon>Bacteria</taxon>
        <taxon>Pseudomonadati</taxon>
        <taxon>Myxococcota</taxon>
        <taxon>Myxococcia</taxon>
        <taxon>Myxococcales</taxon>
        <taxon>Sorangiineae</taxon>
        <taxon>Pendulisporaceae</taxon>
        <taxon>Pendulispora</taxon>
    </lineage>
</organism>
<dbReference type="PROSITE" id="PS51257">
    <property type="entry name" value="PROKAR_LIPOPROTEIN"/>
    <property type="match status" value="1"/>
</dbReference>
<protein>
    <submittedName>
        <fullName evidence="4">DUF4139 domain-containing protein</fullName>
    </submittedName>
</protein>
<sequence length="731" mass="78465">MRHLAPFSLIALLVGCGGGSSYVHSDTTLGRVVVYRNGVAYFERYAKVDDDTLRLSVPADKVDDFLKSLTVVDAKTGQPAPVAYPTGGSTDGTGLIDMKIGLPGSRPHQVRLSYVTEAPAWKPSYRVLLGQKGQVELQAWAIVDNTSGEDWHHVKLGVGSSSAMSFRFDLRSLRLVERETLQSDALFAAAPPSGASVYGGTPAPEGQKNVAVLNDEAIASNRPANAAPTPTVDVAVHGRAQRSFESVDEVLSGEGARKPSSSGMPGNPNAPSEARPPRKTEERTASPPPPPPQAPPPNPFDALLRRIKQPGSTNAFVIEGFADPKDTDRNRAALDRANQVREQLIRQGADPNRLTAVGKGEVEGTTGGVRVLESSKSRASPSAAAAAAADPIGTSHFESGVTMSIPRGSSAMVSILNAKAEGEVVYLYDPESARGNGSFAFKSVRIKNPTDSALESGPVSVFGEGRFIGEGIAEPIPAKSTAFVPFALDRQIVVEAKNEDRDEIARVLSVQHGVFSAEVQHTKRSTWTLHNRLRERVTVYVRHTSPEGHKLSPRSAPSVERIGGANLFRVILDAGAKKDIVVEEQAPQFKTVDLRSPDGMALVRTYLSTSAQESPLKSEVTTLLNLQQEIGNIEQRIATVRDQMQEYRSRMDELHAQVVTLRAVKTAGPLMQNLQNKLQDVSDHMSKSTIEVVALQEKLMVSRIRFQDGVADLSLGKRNDGANAGGSAKAK</sequence>
<dbReference type="InterPro" id="IPR036737">
    <property type="entry name" value="OmpA-like_sf"/>
</dbReference>
<dbReference type="PANTHER" id="PTHR31005:SF8">
    <property type="entry name" value="DUF4139 DOMAIN-CONTAINING PROTEIN"/>
    <property type="match status" value="1"/>
</dbReference>
<keyword evidence="5" id="KW-1185">Reference proteome</keyword>
<dbReference type="InterPro" id="IPR037291">
    <property type="entry name" value="DUF4139"/>
</dbReference>
<feature type="region of interest" description="Disordered" evidence="2">
    <location>
        <begin position="245"/>
        <end position="303"/>
    </location>
</feature>
<feature type="compositionally biased region" description="Basic and acidic residues" evidence="2">
    <location>
        <begin position="275"/>
        <end position="284"/>
    </location>
</feature>
<evidence type="ECO:0000313" key="4">
    <source>
        <dbReference type="EMBL" id="WXA94431.1"/>
    </source>
</evidence>
<dbReference type="SUPFAM" id="SSF103088">
    <property type="entry name" value="OmpA-like"/>
    <property type="match status" value="1"/>
</dbReference>
<dbReference type="EMBL" id="CP089982">
    <property type="protein sequence ID" value="WXA94431.1"/>
    <property type="molecule type" value="Genomic_DNA"/>
</dbReference>
<feature type="compositionally biased region" description="Pro residues" evidence="2">
    <location>
        <begin position="286"/>
        <end position="299"/>
    </location>
</feature>
<dbReference type="Gene3D" id="3.30.1330.60">
    <property type="entry name" value="OmpA-like domain"/>
    <property type="match status" value="1"/>
</dbReference>
<feature type="coiled-coil region" evidence="1">
    <location>
        <begin position="623"/>
        <end position="691"/>
    </location>
</feature>
<name>A0ABZ2KDH8_9BACT</name>
<evidence type="ECO:0000313" key="5">
    <source>
        <dbReference type="Proteomes" id="UP001379533"/>
    </source>
</evidence>
<evidence type="ECO:0000256" key="1">
    <source>
        <dbReference type="SAM" id="Coils"/>
    </source>
</evidence>
<dbReference type="PANTHER" id="PTHR31005">
    <property type="entry name" value="DUF4139 DOMAIN-CONTAINING PROTEIN"/>
    <property type="match status" value="1"/>
</dbReference>
<dbReference type="RefSeq" id="WP_394845037.1">
    <property type="nucleotide sequence ID" value="NZ_CP089982.1"/>
</dbReference>
<reference evidence="4 5" key="1">
    <citation type="submission" date="2021-12" db="EMBL/GenBank/DDBJ databases">
        <title>Discovery of the Pendulisporaceae a myxobacterial family with distinct sporulation behavior and unique specialized metabolism.</title>
        <authorList>
            <person name="Garcia R."/>
            <person name="Popoff A."/>
            <person name="Bader C.D."/>
            <person name="Loehr J."/>
            <person name="Walesch S."/>
            <person name="Walt C."/>
            <person name="Boldt J."/>
            <person name="Bunk B."/>
            <person name="Haeckl F.J.F.P.J."/>
            <person name="Gunesch A.P."/>
            <person name="Birkelbach J."/>
            <person name="Nuebel U."/>
            <person name="Pietschmann T."/>
            <person name="Bach T."/>
            <person name="Mueller R."/>
        </authorList>
    </citation>
    <scope>NUCLEOTIDE SEQUENCE [LARGE SCALE GENOMIC DNA]</scope>
    <source>
        <strain evidence="4 5">MSr12523</strain>
    </source>
</reference>
<dbReference type="Proteomes" id="UP001379533">
    <property type="component" value="Chromosome"/>
</dbReference>
<evidence type="ECO:0000256" key="2">
    <source>
        <dbReference type="SAM" id="MobiDB-lite"/>
    </source>
</evidence>
<accession>A0ABZ2KDH8</accession>